<evidence type="ECO:0000313" key="3">
    <source>
        <dbReference type="Proteomes" id="UP000273001"/>
    </source>
</evidence>
<dbReference type="InterPro" id="IPR040788">
    <property type="entry name" value="HEPN_MAE_28990"/>
</dbReference>
<feature type="domain" description="MAE-28990/MAE-18760-like HEPN" evidence="1">
    <location>
        <begin position="4"/>
        <end position="113"/>
    </location>
</feature>
<protein>
    <recommendedName>
        <fullName evidence="1">MAE-28990/MAE-18760-like HEPN domain-containing protein</fullName>
    </recommendedName>
</protein>
<name>A0ABM6Z1N0_9ACTO</name>
<dbReference type="Proteomes" id="UP000273001">
    <property type="component" value="Chromosome"/>
</dbReference>
<organism evidence="2 3">
    <name type="scientific">Actinomyces lilanjuaniae</name>
    <dbReference type="NCBI Taxonomy" id="2321394"/>
    <lineage>
        <taxon>Bacteria</taxon>
        <taxon>Bacillati</taxon>
        <taxon>Actinomycetota</taxon>
        <taxon>Actinomycetes</taxon>
        <taxon>Actinomycetales</taxon>
        <taxon>Actinomycetaceae</taxon>
        <taxon>Actinomyces</taxon>
    </lineage>
</organism>
<gene>
    <name evidence="2" type="ORF">D5R93_01270</name>
</gene>
<evidence type="ECO:0000313" key="2">
    <source>
        <dbReference type="EMBL" id="AYD89026.1"/>
    </source>
</evidence>
<evidence type="ECO:0000259" key="1">
    <source>
        <dbReference type="Pfam" id="PF18737"/>
    </source>
</evidence>
<reference evidence="2 3" key="1">
    <citation type="submission" date="2018-09" db="EMBL/GenBank/DDBJ databases">
        <authorList>
            <person name="Li J."/>
        </authorList>
    </citation>
    <scope>NUCLEOTIDE SEQUENCE [LARGE SCALE GENOMIC DNA]</scope>
    <source>
        <strain evidence="2 3">2129</strain>
    </source>
</reference>
<sequence>MCEQLLDQVPVKGFKIDPGGGGNWDDVSIKELCERVGCRLVISRDVSQAAKRHIRDNMGALKLVKDRRNRLAHGSLSFVECCGETVTVGELKEVADAVSDYLREAVGCFDSFIAREIVGKRRRERRREVRVS</sequence>
<keyword evidence="3" id="KW-1185">Reference proteome</keyword>
<accession>A0ABM6Z1N0</accession>
<proteinExistence type="predicted"/>
<dbReference type="Pfam" id="PF18737">
    <property type="entry name" value="HEPN_MAE_28990"/>
    <property type="match status" value="1"/>
</dbReference>
<dbReference type="EMBL" id="CP032514">
    <property type="protein sequence ID" value="AYD89026.1"/>
    <property type="molecule type" value="Genomic_DNA"/>
</dbReference>